<dbReference type="InterPro" id="IPR046538">
    <property type="entry name" value="DUF6603"/>
</dbReference>
<reference evidence="2" key="1">
    <citation type="submission" date="2021-05" db="EMBL/GenBank/DDBJ databases">
        <title>Novel Bacillus species.</title>
        <authorList>
            <person name="Liu G."/>
        </authorList>
    </citation>
    <scope>NUCLEOTIDE SEQUENCE</scope>
    <source>
        <strain evidence="2 4">FJAT-50051</strain>
    </source>
</reference>
<dbReference type="AlphaFoldDB" id="A0A942YDB1"/>
<keyword evidence="4" id="KW-1185">Reference proteome</keyword>
<evidence type="ECO:0000313" key="4">
    <source>
        <dbReference type="Proteomes" id="UP000677265"/>
    </source>
</evidence>
<organism evidence="2">
    <name type="scientific">Neobacillus citreus</name>
    <dbReference type="NCBI Taxonomy" id="2833578"/>
    <lineage>
        <taxon>Bacteria</taxon>
        <taxon>Bacillati</taxon>
        <taxon>Bacillota</taxon>
        <taxon>Bacilli</taxon>
        <taxon>Bacillales</taxon>
        <taxon>Bacillaceae</taxon>
        <taxon>Neobacillus</taxon>
    </lineage>
</organism>
<dbReference type="EMBL" id="JAGYPE010000006">
    <property type="protein sequence ID" value="MBS4186189.1"/>
    <property type="molecule type" value="Genomic_DNA"/>
</dbReference>
<feature type="domain" description="DUF6603" evidence="1">
    <location>
        <begin position="442"/>
        <end position="1013"/>
    </location>
</feature>
<evidence type="ECO:0000313" key="2">
    <source>
        <dbReference type="EMBL" id="MBS4186189.1"/>
    </source>
</evidence>
<gene>
    <name evidence="3" type="ORF">KHB02_003345</name>
    <name evidence="2" type="ORF">KHB02_32870</name>
</gene>
<comment type="caution">
    <text evidence="2">The sequence shown here is derived from an EMBL/GenBank/DDBJ whole genome shotgun (WGS) entry which is preliminary data.</text>
</comment>
<accession>A0A942YDB1</accession>
<dbReference type="EMBL" id="JAGYPE020000003">
    <property type="protein sequence ID" value="MCH6264562.1"/>
    <property type="molecule type" value="Genomic_DNA"/>
</dbReference>
<proteinExistence type="predicted"/>
<dbReference type="Pfam" id="PF20248">
    <property type="entry name" value="DUF6603"/>
    <property type="match status" value="1"/>
</dbReference>
<dbReference type="Proteomes" id="UP000677265">
    <property type="component" value="Unassembled WGS sequence"/>
</dbReference>
<evidence type="ECO:0000259" key="1">
    <source>
        <dbReference type="Pfam" id="PF20248"/>
    </source>
</evidence>
<evidence type="ECO:0000313" key="3">
    <source>
        <dbReference type="EMBL" id="MCH6264562.1"/>
    </source>
</evidence>
<sequence length="1164" mass="125982">MTNPSFLLSMMEELNFVLDPLRQSLESAESFTLLLEKHGWQSAPGAYLIEDVRDLFAVTQDFEDVQLLMDQVLTGDANSLVDMAEGLFHLLPGIVSKVRALTDLNMQDLAFPFNQSKFWEEFPGELIEDLFVSYLHDYRPTLYAPLSLLGIIESQIIDVGITPGRINYTKSVILWDRLQLAVTRPAELIEAVYGWGTPVFDAERLLLGLKRFLEVLGYPADLYVPNQALLDEYYDASNPYRSAVKELRLHVLGGADFSKQLFGFGFSFLPITQEGNRGAAPVGLSVGPAISGTLPTFDFGELSLILIGGFSSDQGIRLEVRPGKVKARLSAASTLGDAEAALKVNPENPIVLLGTEQSHRVELSDYTLRLLAKGSAADADFAFEIDVNNVELIIDLSNADGFLSKILGNDPQRFKFGGSLTWSSKSGLTFGGRAGLIRTLPVNQTIGLVEIQDLLYGIDASENSIDLILAVSGKFTLGPFAASIAEVGAKLSMVALHDDEPPGTFGNLDLRFDFKPPAGIGLKIDASVVAGGGYLYFDHSTEQYAGILQLEIKGGISIKAIGLLTTRLPDGSKGFSLLVILAAEFPPIQLGFGFTLNGLGGLFGANRTMSLDVLRAGIKNRALDSIMFPRNPVENAPKIINDLKSSFPPAQGRFVFGPMAKLSWGTPPVLTAELGILLELPNPVRLVLLGRMKLVLPQEEVAVAKLQMDVMGAIDFDKGDVSLDATLFDSRIAAFVITGDMAMRLNFGASPSFALAAGGFNPRFQPPPGFPKLNRMTISLADSDNPRLRLEAYMAVTSNTYQVGARLDLYAEEDTFAGRFSVQAYLGFDALIQFDPFGFIVDIGGAAALKRNGDSLFAVQLEMTLSGPKPIHAHGKALFDFLGKREIAFEVKIGDPQHAPALPPVDALAALQTALADQRNWSAGLQEDGRMLVTLRELLPGPEVLVHPLGELSVSQKVVPLGLEITKFGNSKPAGGRQTFSITSMSFGDSEVNQFTAVKDAFAPAMFFEMSDTEKLSRPAFEQLHSGIRAPLQDLSYGTAMTADFEYETAVIDKTEKVARSLGYHTMDAGTFTILTELGSAANSPLNHTGEGRFAGPARKIMMKEQGYSVVSADDMKAPNGSLFGTTSKITYTEAEAARVKYNTTNSSKSRRVQVVGSHEVVKS</sequence>
<name>A0A942YDB1_9BACI</name>
<protein>
    <recommendedName>
        <fullName evidence="1">DUF6603 domain-containing protein</fullName>
    </recommendedName>
</protein>
<dbReference type="RefSeq" id="WP_213145975.1">
    <property type="nucleotide sequence ID" value="NZ_JAGYPE020000003.1"/>
</dbReference>